<dbReference type="PRINTS" id="PR00191">
    <property type="entry name" value="FACTINCAPA"/>
</dbReference>
<name>A0AAD3CUZ2_9STRA</name>
<dbReference type="InterPro" id="IPR042276">
    <property type="entry name" value="CapZ_alpha/beta_2"/>
</dbReference>
<dbReference type="InterPro" id="IPR002189">
    <property type="entry name" value="CapZ_alpha"/>
</dbReference>
<comment type="caution">
    <text evidence="4">The sequence shown here is derived from an EMBL/GenBank/DDBJ whole genome shotgun (WGS) entry which is preliminary data.</text>
</comment>
<evidence type="ECO:0000313" key="4">
    <source>
        <dbReference type="EMBL" id="GFH51621.1"/>
    </source>
</evidence>
<evidence type="ECO:0000256" key="3">
    <source>
        <dbReference type="RuleBase" id="RU365077"/>
    </source>
</evidence>
<dbReference type="EMBL" id="BLLK01000045">
    <property type="protein sequence ID" value="GFH51621.1"/>
    <property type="molecule type" value="Genomic_DNA"/>
</dbReference>
<comment type="function">
    <text evidence="3">F-actin-capping proteins bind in a Ca(2+)-independent manner to the fast growing ends of actin filaments (barbed end) thereby blocking the exchange of subunits at these ends. Unlike other capping proteins (such as gelsolin and severin), these proteins do not sever actin filaments.</text>
</comment>
<keyword evidence="2 3" id="KW-0009">Actin-binding</keyword>
<protein>
    <recommendedName>
        <fullName evidence="3">F-actin-capping protein subunit alpha</fullName>
    </recommendedName>
</protein>
<dbReference type="Proteomes" id="UP001054902">
    <property type="component" value="Unassembled WGS sequence"/>
</dbReference>
<evidence type="ECO:0000256" key="2">
    <source>
        <dbReference type="ARBA" id="ARBA00023203"/>
    </source>
</evidence>
<organism evidence="4 5">
    <name type="scientific">Chaetoceros tenuissimus</name>
    <dbReference type="NCBI Taxonomy" id="426638"/>
    <lineage>
        <taxon>Eukaryota</taxon>
        <taxon>Sar</taxon>
        <taxon>Stramenopiles</taxon>
        <taxon>Ochrophyta</taxon>
        <taxon>Bacillariophyta</taxon>
        <taxon>Coscinodiscophyceae</taxon>
        <taxon>Chaetocerotophycidae</taxon>
        <taxon>Chaetocerotales</taxon>
        <taxon>Chaetocerotaceae</taxon>
        <taxon>Chaetoceros</taxon>
    </lineage>
</organism>
<dbReference type="AlphaFoldDB" id="A0AAD3CUZ2"/>
<keyword evidence="5" id="KW-1185">Reference proteome</keyword>
<evidence type="ECO:0000256" key="1">
    <source>
        <dbReference type="ARBA" id="ARBA00022467"/>
    </source>
</evidence>
<dbReference type="GO" id="GO:0051016">
    <property type="term" value="P:barbed-end actin filament capping"/>
    <property type="evidence" value="ECO:0007669"/>
    <property type="project" value="UniProtKB-UniRule"/>
</dbReference>
<proteinExistence type="inferred from homology"/>
<dbReference type="SUPFAM" id="SSF90096">
    <property type="entry name" value="Subunits of heterodimeric actin filament capping protein Capz"/>
    <property type="match status" value="1"/>
</dbReference>
<gene>
    <name evidence="4" type="ORF">CTEN210_08097</name>
</gene>
<dbReference type="GO" id="GO:0051015">
    <property type="term" value="F:actin filament binding"/>
    <property type="evidence" value="ECO:0007669"/>
    <property type="project" value="TreeGrafter"/>
</dbReference>
<dbReference type="GO" id="GO:0030036">
    <property type="term" value="P:actin cytoskeleton organization"/>
    <property type="evidence" value="ECO:0007669"/>
    <property type="project" value="TreeGrafter"/>
</dbReference>
<dbReference type="GO" id="GO:0008290">
    <property type="term" value="C:F-actin capping protein complex"/>
    <property type="evidence" value="ECO:0007669"/>
    <property type="project" value="UniProtKB-UniRule"/>
</dbReference>
<dbReference type="Pfam" id="PF01267">
    <property type="entry name" value="F-actin_cap_A"/>
    <property type="match status" value="1"/>
</dbReference>
<reference evidence="4 5" key="1">
    <citation type="journal article" date="2021" name="Sci. Rep.">
        <title>The genome of the diatom Chaetoceros tenuissimus carries an ancient integrated fragment of an extant virus.</title>
        <authorList>
            <person name="Hongo Y."/>
            <person name="Kimura K."/>
            <person name="Takaki Y."/>
            <person name="Yoshida Y."/>
            <person name="Baba S."/>
            <person name="Kobayashi G."/>
            <person name="Nagasaki K."/>
            <person name="Hano T."/>
            <person name="Tomaru Y."/>
        </authorList>
    </citation>
    <scope>NUCLEOTIDE SEQUENCE [LARGE SCALE GENOMIC DNA]</scope>
    <source>
        <strain evidence="4 5">NIES-3715</strain>
    </source>
</reference>
<comment type="subunit">
    <text evidence="3">Heterodimer of an alpha and a beta subunit.</text>
</comment>
<accession>A0AAD3CUZ2</accession>
<evidence type="ECO:0000313" key="5">
    <source>
        <dbReference type="Proteomes" id="UP001054902"/>
    </source>
</evidence>
<dbReference type="PANTHER" id="PTHR10653">
    <property type="entry name" value="F-ACTIN-CAPPING PROTEIN SUBUNIT ALPHA"/>
    <property type="match status" value="1"/>
</dbReference>
<dbReference type="InterPro" id="IPR037282">
    <property type="entry name" value="CapZ_alpha/beta"/>
</dbReference>
<dbReference type="Gene3D" id="3.90.1150.210">
    <property type="entry name" value="F-actin capping protein, beta subunit"/>
    <property type="match status" value="1"/>
</dbReference>
<dbReference type="PANTHER" id="PTHR10653:SF0">
    <property type="entry name" value="F-ACTIN-CAPPING PROTEIN SUBUNIT ALPHA"/>
    <property type="match status" value="1"/>
</dbReference>
<comment type="similarity">
    <text evidence="3">Belongs to the F-actin-capping protein alpha subunit family.</text>
</comment>
<sequence length="227" mass="25901">MSDEERILKHFLLSSPPGQFDLILEDLKGLSELSPEFVEQTRSEYNSKTGKEVLQSTENLEFGNLQQDLGNYVDKFYKSKDVNSNYVIASNSEGGANIIIYAERIQLQQFHSGSWTARYSIEKDEDSITISGKVVLHVHTFESGNLQLNSTTDFPSSKVSMAGIVAQIQKWDEELMQNLDSIYENMSSNILKKLRRVMPVTRTRFDWNIAGHRGVRQLGMEVKKNKE</sequence>
<dbReference type="GO" id="GO:0030863">
    <property type="term" value="C:cortical cytoskeleton"/>
    <property type="evidence" value="ECO:0007669"/>
    <property type="project" value="TreeGrafter"/>
</dbReference>
<keyword evidence="1 3" id="KW-0117">Actin capping</keyword>